<dbReference type="SUPFAM" id="SSF75005">
    <property type="entry name" value="Arabinanase/levansucrase/invertase"/>
    <property type="match status" value="1"/>
</dbReference>
<keyword evidence="2" id="KW-0624">Polysaccharide degradation</keyword>
<evidence type="ECO:0000256" key="7">
    <source>
        <dbReference type="SAM" id="SignalP"/>
    </source>
</evidence>
<dbReference type="InterPro" id="IPR023296">
    <property type="entry name" value="Glyco_hydro_beta-prop_sf"/>
</dbReference>
<dbReference type="EMBL" id="DXCO01000011">
    <property type="protein sequence ID" value="HIY77678.1"/>
    <property type="molecule type" value="Genomic_DNA"/>
</dbReference>
<accession>A0A9D1ZAA4</accession>
<evidence type="ECO:0000313" key="9">
    <source>
        <dbReference type="Proteomes" id="UP000824135"/>
    </source>
</evidence>
<keyword evidence="7" id="KW-0732">Signal</keyword>
<protein>
    <submittedName>
        <fullName evidence="8">Family 43 glycosylhydrolase</fullName>
    </submittedName>
</protein>
<sequence>MKRTKASILLATALSAVMLFSACSASDAVTIYEISDYRGTNVDASTGLMDFNKELFYRNDMKTGEGADPFVLDNTAVDGYYYMYYTFGACGASRSKDMMNWEPVGSTLDVYHYNDETRRATAQPSSIWAEEVIYDAEWDGGTYFMFFSASPERDLAFRTGEGIESGTAAMTMYVATAKSPAGPFRMVNFRDQAAIDGGYYHEYNTETGIVLSGEEDYGTVGLNESDRAVVYTADTTETVYKYAYPHYYAKYQLFNPEQYNAFSNANGGSDQGGVVNNTHYGGYTGSIDPHPFVDTDGTKYLYWVDNIGENRICVVEMENWLKPKWETAKAITHVWYYTVEDWEAMHDWESGLTDEMPDVETVSYESSTSSINEGPVMTEHNGMYYLTYSHGNYTDNSYSVAQAVSENPDGPFRKLTEAEGGVLLSGIFQGNEEATGTGHHSFVTVDDQMYIVYHRHVDPVTMGVRRYAAVDEVEWITIKDRDGNDLDIMYANGPTTTIQPAIVGEYKNIAEEAQIELASGSLADGSSLKWLNDGLLSTYMYGDPAFYDTYVRETEIANTATFELTFDTARTVRAIMVYNSKNTENIFLNISRVEFVCEEDGKEVTRFIEDLAFPEEFYQKADIGNEILYVTPGAAAFSEFYELNVKSIKVTVEVPAGQSLVGISEIRVLGK</sequence>
<keyword evidence="4" id="KW-0119">Carbohydrate metabolism</keyword>
<evidence type="ECO:0000256" key="3">
    <source>
        <dbReference type="ARBA" id="ARBA00022801"/>
    </source>
</evidence>
<dbReference type="PROSITE" id="PS51257">
    <property type="entry name" value="PROKAR_LIPOPROTEIN"/>
    <property type="match status" value="1"/>
</dbReference>
<organism evidence="8 9">
    <name type="scientific">Candidatus Borkfalkia excrementavium</name>
    <dbReference type="NCBI Taxonomy" id="2838505"/>
    <lineage>
        <taxon>Bacteria</taxon>
        <taxon>Bacillati</taxon>
        <taxon>Bacillota</taxon>
        <taxon>Clostridia</taxon>
        <taxon>Christensenellales</taxon>
        <taxon>Christensenellaceae</taxon>
        <taxon>Candidatus Borkfalkia</taxon>
    </lineage>
</organism>
<comment type="caution">
    <text evidence="8">The sequence shown here is derived from an EMBL/GenBank/DDBJ whole genome shotgun (WGS) entry which is preliminary data.</text>
</comment>
<evidence type="ECO:0000256" key="2">
    <source>
        <dbReference type="ARBA" id="ARBA00022651"/>
    </source>
</evidence>
<dbReference type="GO" id="GO:0045493">
    <property type="term" value="P:xylan catabolic process"/>
    <property type="evidence" value="ECO:0007669"/>
    <property type="project" value="UniProtKB-KW"/>
</dbReference>
<keyword evidence="5" id="KW-0326">Glycosidase</keyword>
<keyword evidence="2" id="KW-0858">Xylan degradation</keyword>
<dbReference type="PANTHER" id="PTHR43772">
    <property type="entry name" value="ENDO-1,4-BETA-XYLANASE"/>
    <property type="match status" value="1"/>
</dbReference>
<dbReference type="PANTHER" id="PTHR43772:SF2">
    <property type="entry name" value="PUTATIVE (AFU_ORTHOLOGUE AFUA_2G04480)-RELATED"/>
    <property type="match status" value="1"/>
</dbReference>
<reference evidence="8" key="1">
    <citation type="journal article" date="2021" name="PeerJ">
        <title>Extensive microbial diversity within the chicken gut microbiome revealed by metagenomics and culture.</title>
        <authorList>
            <person name="Gilroy R."/>
            <person name="Ravi A."/>
            <person name="Getino M."/>
            <person name="Pursley I."/>
            <person name="Horton D.L."/>
            <person name="Alikhan N.F."/>
            <person name="Baker D."/>
            <person name="Gharbi K."/>
            <person name="Hall N."/>
            <person name="Watson M."/>
            <person name="Adriaenssens E.M."/>
            <person name="Foster-Nyarko E."/>
            <person name="Jarju S."/>
            <person name="Secka A."/>
            <person name="Antonio M."/>
            <person name="Oren A."/>
            <person name="Chaudhuri R.R."/>
            <person name="La Ragione R."/>
            <person name="Hildebrand F."/>
            <person name="Pallen M.J."/>
        </authorList>
    </citation>
    <scope>NUCLEOTIDE SEQUENCE</scope>
    <source>
        <strain evidence="8">CHK199-9574</strain>
    </source>
</reference>
<dbReference type="Proteomes" id="UP000824135">
    <property type="component" value="Unassembled WGS sequence"/>
</dbReference>
<comment type="similarity">
    <text evidence="1">Belongs to the glycosyl hydrolase 43 family.</text>
</comment>
<name>A0A9D1ZAA4_9FIRM</name>
<dbReference type="Gene3D" id="2.115.10.20">
    <property type="entry name" value="Glycosyl hydrolase domain, family 43"/>
    <property type="match status" value="2"/>
</dbReference>
<evidence type="ECO:0000256" key="4">
    <source>
        <dbReference type="ARBA" id="ARBA00023277"/>
    </source>
</evidence>
<proteinExistence type="inferred from homology"/>
<reference evidence="8" key="2">
    <citation type="submission" date="2021-04" db="EMBL/GenBank/DDBJ databases">
        <authorList>
            <person name="Gilroy R."/>
        </authorList>
    </citation>
    <scope>NUCLEOTIDE SEQUENCE</scope>
    <source>
        <strain evidence="8">CHK199-9574</strain>
    </source>
</reference>
<dbReference type="AlphaFoldDB" id="A0A9D1ZAA4"/>
<evidence type="ECO:0000256" key="5">
    <source>
        <dbReference type="ARBA" id="ARBA00023295"/>
    </source>
</evidence>
<evidence type="ECO:0000256" key="6">
    <source>
        <dbReference type="PIRSR" id="PIRSR606710-2"/>
    </source>
</evidence>
<evidence type="ECO:0000313" key="8">
    <source>
        <dbReference type="EMBL" id="HIY77678.1"/>
    </source>
</evidence>
<dbReference type="InterPro" id="IPR006710">
    <property type="entry name" value="Glyco_hydro_43"/>
</dbReference>
<dbReference type="Pfam" id="PF04616">
    <property type="entry name" value="Glyco_hydro_43"/>
    <property type="match status" value="2"/>
</dbReference>
<gene>
    <name evidence="8" type="ORF">H9728_01405</name>
</gene>
<dbReference type="InterPro" id="IPR052176">
    <property type="entry name" value="Glycosyl_Hydrlase_43_Enz"/>
</dbReference>
<dbReference type="GO" id="GO:0004553">
    <property type="term" value="F:hydrolase activity, hydrolyzing O-glycosyl compounds"/>
    <property type="evidence" value="ECO:0007669"/>
    <property type="project" value="InterPro"/>
</dbReference>
<feature type="chain" id="PRO_5039082980" evidence="7">
    <location>
        <begin position="25"/>
        <end position="671"/>
    </location>
</feature>
<feature type="signal peptide" evidence="7">
    <location>
        <begin position="1"/>
        <end position="24"/>
    </location>
</feature>
<keyword evidence="3" id="KW-0378">Hydrolase</keyword>
<feature type="site" description="Important for catalytic activity, responsible for pKa modulation of the active site Glu and correct orientation of both the proton donor and substrate" evidence="6">
    <location>
        <position position="288"/>
    </location>
</feature>
<evidence type="ECO:0000256" key="1">
    <source>
        <dbReference type="ARBA" id="ARBA00009865"/>
    </source>
</evidence>